<evidence type="ECO:0000313" key="4">
    <source>
        <dbReference type="EMBL" id="GGH10534.1"/>
    </source>
</evidence>
<accession>A0ABQ1Y2S8</accession>
<evidence type="ECO:0000313" key="5">
    <source>
        <dbReference type="Proteomes" id="UP000659344"/>
    </source>
</evidence>
<dbReference type="SUPFAM" id="SSF53474">
    <property type="entry name" value="alpha/beta-Hydrolases"/>
    <property type="match status" value="1"/>
</dbReference>
<dbReference type="PANTHER" id="PTHR10272:SF0">
    <property type="entry name" value="PLATELET-ACTIVATING FACTOR ACETYLHYDROLASE"/>
    <property type="match status" value="1"/>
</dbReference>
<keyword evidence="2" id="KW-0442">Lipid degradation</keyword>
<proteinExistence type="predicted"/>
<dbReference type="Gene3D" id="3.40.50.1820">
    <property type="entry name" value="alpha/beta hydrolase"/>
    <property type="match status" value="1"/>
</dbReference>
<dbReference type="Pfam" id="PF03403">
    <property type="entry name" value="PAF-AH_p_II"/>
    <property type="match status" value="1"/>
</dbReference>
<keyword evidence="3" id="KW-0443">Lipid metabolism</keyword>
<dbReference type="PANTHER" id="PTHR10272">
    <property type="entry name" value="PLATELET-ACTIVATING FACTOR ACETYLHYDROLASE"/>
    <property type="match status" value="1"/>
</dbReference>
<evidence type="ECO:0000256" key="1">
    <source>
        <dbReference type="ARBA" id="ARBA00022801"/>
    </source>
</evidence>
<comment type="caution">
    <text evidence="4">The sequence shown here is derived from an EMBL/GenBank/DDBJ whole genome shotgun (WGS) entry which is preliminary data.</text>
</comment>
<gene>
    <name evidence="4" type="ORF">GCM10008013_02000</name>
</gene>
<keyword evidence="5" id="KW-1185">Reference proteome</keyword>
<protein>
    <recommendedName>
        <fullName evidence="6">Platelet-activating factor acetylhydrolase</fullName>
    </recommendedName>
</protein>
<evidence type="ECO:0000256" key="2">
    <source>
        <dbReference type="ARBA" id="ARBA00022963"/>
    </source>
</evidence>
<dbReference type="InterPro" id="IPR029058">
    <property type="entry name" value="AB_hydrolase_fold"/>
</dbReference>
<name>A0ABQ1Y2S8_9BACL</name>
<sequence length="349" mass="39718">MQVWYPAQKTEENDKSALFPEDKKVFKKLIAAYSESLHLPAFVLDYWRYIKSNAYEDAEIQASVTPYPIILLNHGMGTSRLLHASQAESLASHGYVVVAIDHTYNSAATVFPDGHVTRFNTDLMDTDQNTSNNVQLDTWIQDVEFVLKQIRQLNTGLPTSRFTGKLDMNNIGIMGHSFGGATAFKAYYTIPELKAGINMDGSLFNLDTSHEITKPFMFIESGEYYMAKENGDKKLSEQELQKMNLTRDEYNRIIDNVHKENRIMDQVAQHGGTMIYVKGTAHYNFTDFQFYSRLLKLMGMTGEIDGSRGAYIANQYILDFFDKHLKGTHGQLLNGPSPDFPEVEFPKFH</sequence>
<evidence type="ECO:0008006" key="6">
    <source>
        <dbReference type="Google" id="ProtNLM"/>
    </source>
</evidence>
<evidence type="ECO:0000256" key="3">
    <source>
        <dbReference type="ARBA" id="ARBA00023098"/>
    </source>
</evidence>
<keyword evidence="1" id="KW-0378">Hydrolase</keyword>
<dbReference type="EMBL" id="BMFT01000001">
    <property type="protein sequence ID" value="GGH10534.1"/>
    <property type="molecule type" value="Genomic_DNA"/>
</dbReference>
<organism evidence="4 5">
    <name type="scientific">Paenibacillus segetis</name>
    <dbReference type="NCBI Taxonomy" id="1325360"/>
    <lineage>
        <taxon>Bacteria</taxon>
        <taxon>Bacillati</taxon>
        <taxon>Bacillota</taxon>
        <taxon>Bacilli</taxon>
        <taxon>Bacillales</taxon>
        <taxon>Paenibacillaceae</taxon>
        <taxon>Paenibacillus</taxon>
    </lineage>
</organism>
<dbReference type="Proteomes" id="UP000659344">
    <property type="component" value="Unassembled WGS sequence"/>
</dbReference>
<reference evidence="5" key="1">
    <citation type="journal article" date="2019" name="Int. J. Syst. Evol. Microbiol.">
        <title>The Global Catalogue of Microorganisms (GCM) 10K type strain sequencing project: providing services to taxonomists for standard genome sequencing and annotation.</title>
        <authorList>
            <consortium name="The Broad Institute Genomics Platform"/>
            <consortium name="The Broad Institute Genome Sequencing Center for Infectious Disease"/>
            <person name="Wu L."/>
            <person name="Ma J."/>
        </authorList>
    </citation>
    <scope>NUCLEOTIDE SEQUENCE [LARGE SCALE GENOMIC DNA]</scope>
    <source>
        <strain evidence="5">CGMCC 1.12769</strain>
    </source>
</reference>